<proteinExistence type="predicted"/>
<evidence type="ECO:0000313" key="2">
    <source>
        <dbReference type="Proteomes" id="UP000663760"/>
    </source>
</evidence>
<dbReference type="OrthoDB" id="786050at2759"/>
<name>A0A7I8KSP6_SPIIN</name>
<dbReference type="AlphaFoldDB" id="A0A7I8KSP6"/>
<sequence>MEQKIEVFNDTLKQILARMSAMECQSHGPIASSKSRSDYDDCRDFRMKINLPNLNAHLKIEEFLDWISKRSRFDTKYDEEFYRLSSRVDLIESESCMISRFKSGLRWDIEEKVALQSFFKLNDIIMASKHAEALLERKNQN</sequence>
<protein>
    <submittedName>
        <fullName evidence="1">Uncharacterized protein</fullName>
    </submittedName>
</protein>
<gene>
    <name evidence="1" type="ORF">SI8410_08011485</name>
</gene>
<evidence type="ECO:0000313" key="1">
    <source>
        <dbReference type="EMBL" id="CAA7400807.1"/>
    </source>
</evidence>
<dbReference type="EMBL" id="LR746271">
    <property type="protein sequence ID" value="CAA7400807.1"/>
    <property type="molecule type" value="Genomic_DNA"/>
</dbReference>
<reference evidence="1" key="1">
    <citation type="submission" date="2020-02" db="EMBL/GenBank/DDBJ databases">
        <authorList>
            <person name="Scholz U."/>
            <person name="Mascher M."/>
            <person name="Fiebig A."/>
        </authorList>
    </citation>
    <scope>NUCLEOTIDE SEQUENCE</scope>
</reference>
<organism evidence="1 2">
    <name type="scientific">Spirodela intermedia</name>
    <name type="common">Intermediate duckweed</name>
    <dbReference type="NCBI Taxonomy" id="51605"/>
    <lineage>
        <taxon>Eukaryota</taxon>
        <taxon>Viridiplantae</taxon>
        <taxon>Streptophyta</taxon>
        <taxon>Embryophyta</taxon>
        <taxon>Tracheophyta</taxon>
        <taxon>Spermatophyta</taxon>
        <taxon>Magnoliopsida</taxon>
        <taxon>Liliopsida</taxon>
        <taxon>Araceae</taxon>
        <taxon>Lemnoideae</taxon>
        <taxon>Spirodela</taxon>
    </lineage>
</organism>
<accession>A0A7I8KSP6</accession>
<keyword evidence="2" id="KW-1185">Reference proteome</keyword>
<dbReference type="Proteomes" id="UP000663760">
    <property type="component" value="Chromosome 8"/>
</dbReference>